<gene>
    <name evidence="1" type="ORF">ACFFX0_18760</name>
</gene>
<keyword evidence="2" id="KW-1185">Reference proteome</keyword>
<evidence type="ECO:0000313" key="1">
    <source>
        <dbReference type="EMBL" id="MFB9073132.1"/>
    </source>
</evidence>
<organism evidence="1 2">
    <name type="scientific">Citricoccus parietis</name>
    <dbReference type="NCBI Taxonomy" id="592307"/>
    <lineage>
        <taxon>Bacteria</taxon>
        <taxon>Bacillati</taxon>
        <taxon>Actinomycetota</taxon>
        <taxon>Actinomycetes</taxon>
        <taxon>Micrococcales</taxon>
        <taxon>Micrococcaceae</taxon>
        <taxon>Citricoccus</taxon>
    </lineage>
</organism>
<comment type="caution">
    <text evidence="1">The sequence shown here is derived from an EMBL/GenBank/DDBJ whole genome shotgun (WGS) entry which is preliminary data.</text>
</comment>
<reference evidence="1 2" key="1">
    <citation type="submission" date="2024-09" db="EMBL/GenBank/DDBJ databases">
        <authorList>
            <person name="Sun Q."/>
            <person name="Mori K."/>
        </authorList>
    </citation>
    <scope>NUCLEOTIDE SEQUENCE [LARGE SCALE GENOMIC DNA]</scope>
    <source>
        <strain evidence="1 2">CCM 7609</strain>
    </source>
</reference>
<sequence length="46" mass="5220">MPSTCSARRSRSRNGSVRISMMTHSQQMIDVFSGPSLEDLNWLVHI</sequence>
<dbReference type="EMBL" id="JBHMFI010000001">
    <property type="protein sequence ID" value="MFB9073132.1"/>
    <property type="molecule type" value="Genomic_DNA"/>
</dbReference>
<protein>
    <submittedName>
        <fullName evidence="1">Uncharacterized protein</fullName>
    </submittedName>
</protein>
<proteinExistence type="predicted"/>
<evidence type="ECO:0000313" key="2">
    <source>
        <dbReference type="Proteomes" id="UP001589575"/>
    </source>
</evidence>
<accession>A0ABV5G2H3</accession>
<dbReference type="Proteomes" id="UP001589575">
    <property type="component" value="Unassembled WGS sequence"/>
</dbReference>
<name>A0ABV5G2H3_9MICC</name>